<dbReference type="GeneID" id="39590572"/>
<feature type="chain" id="PRO_5019155705" description="Right handed beta helix domain-containing protein" evidence="3">
    <location>
        <begin position="40"/>
        <end position="624"/>
    </location>
</feature>
<keyword evidence="6" id="KW-1185">Reference proteome</keyword>
<evidence type="ECO:0000313" key="6">
    <source>
        <dbReference type="Proteomes" id="UP000279236"/>
    </source>
</evidence>
<protein>
    <recommendedName>
        <fullName evidence="4">Right handed beta helix domain-containing protein</fullName>
    </recommendedName>
</protein>
<reference evidence="5 6" key="1">
    <citation type="submission" date="2018-11" db="EMBL/GenBank/DDBJ databases">
        <title>Genome sequence of Apiotrichum porosum DSM 27194.</title>
        <authorList>
            <person name="Aliyu H."/>
            <person name="Gorte O."/>
            <person name="Ochsenreither K."/>
        </authorList>
    </citation>
    <scope>NUCLEOTIDE SEQUENCE [LARGE SCALE GENOMIC DNA]</scope>
    <source>
        <strain evidence="5 6">DSM 27194</strain>
    </source>
</reference>
<feature type="signal peptide" evidence="3">
    <location>
        <begin position="1"/>
        <end position="39"/>
    </location>
</feature>
<dbReference type="InterPro" id="IPR011050">
    <property type="entry name" value="Pectin_lyase_fold/virulence"/>
</dbReference>
<dbReference type="Pfam" id="PF13229">
    <property type="entry name" value="Beta_helix"/>
    <property type="match status" value="1"/>
</dbReference>
<dbReference type="RefSeq" id="XP_028477955.1">
    <property type="nucleotide sequence ID" value="XM_028621503.1"/>
</dbReference>
<keyword evidence="1" id="KW-0175">Coiled coil</keyword>
<feature type="region of interest" description="Disordered" evidence="2">
    <location>
        <begin position="565"/>
        <end position="592"/>
    </location>
</feature>
<feature type="compositionally biased region" description="Acidic residues" evidence="2">
    <location>
        <begin position="431"/>
        <end position="442"/>
    </location>
</feature>
<comment type="caution">
    <text evidence="5">The sequence shown here is derived from an EMBL/GenBank/DDBJ whole genome shotgun (WGS) entry which is preliminary data.</text>
</comment>
<evidence type="ECO:0000256" key="1">
    <source>
        <dbReference type="SAM" id="Coils"/>
    </source>
</evidence>
<feature type="domain" description="Right handed beta helix" evidence="4">
    <location>
        <begin position="152"/>
        <end position="294"/>
    </location>
</feature>
<feature type="compositionally biased region" description="Acidic residues" evidence="2">
    <location>
        <begin position="577"/>
        <end position="592"/>
    </location>
</feature>
<sequence>MARIHLACGPAGRRGLVRFPFWLLLLPALIALLSTPATAAGSDCVRFADHESLNKMFSDGGPGTKVFLCPGKTYRLWGTVVFTAADQELATLGYPSGDQRATLSIDDKDIATAVQGDCRRCARVSVRNLIIDGARTRFGRVGPKATSPGLVVIGGNEGQAIRECHLKDPRGWTAIHVREGSKLQCTGAIIERNEIGPVGEEYDPEVDGPDPELSPRGRPLADGISIACRDSVVSDNTIWDCTDAGIVLYCSPGTVVASNRISTISQSAIGGILMVDATPFDGDYKGLVVRDNKLDAVGRAMRVGVGVGLSILSDDIETLLYGGSVLRNSLTGQYMGFGIAASGLEGWTIKDNWSKARHQGKKSPRCFDDPVNPDPIAFLYNGPTVEKSDIQKEFVDHDFAYVIGQPLDWPIKPKPIVAEPEPEQVPLQEPVELEPEEDEMEETGDDALDGILQHSQQRMLESIEALGKRVEDALGAGSSLRSAMADVDENDLDETALKSVTARLEALEKQHTTLQVDVQKLSKSLKALVQEAADLIMHEHDSLLQIQDLFYDGWLEAGHVPADKLAADTTKPPPQAEEGEADDTDDDDDEDNWPLWPVPVVVGVVLVGLWWRVKSKRREHDKIV</sequence>
<evidence type="ECO:0000256" key="3">
    <source>
        <dbReference type="SAM" id="SignalP"/>
    </source>
</evidence>
<dbReference type="SUPFAM" id="SSF51126">
    <property type="entry name" value="Pectin lyase-like"/>
    <property type="match status" value="1"/>
</dbReference>
<gene>
    <name evidence="5" type="ORF">EHS24_006029</name>
</gene>
<dbReference type="Proteomes" id="UP000279236">
    <property type="component" value="Unassembled WGS sequence"/>
</dbReference>
<keyword evidence="3" id="KW-0732">Signal</keyword>
<proteinExistence type="predicted"/>
<dbReference type="OrthoDB" id="2587928at2759"/>
<feature type="region of interest" description="Disordered" evidence="2">
    <location>
        <begin position="420"/>
        <end position="442"/>
    </location>
</feature>
<accession>A0A427Y093</accession>
<dbReference type="Gene3D" id="2.160.20.10">
    <property type="entry name" value="Single-stranded right-handed beta-helix, Pectin lyase-like"/>
    <property type="match status" value="1"/>
</dbReference>
<organism evidence="5 6">
    <name type="scientific">Apiotrichum porosum</name>
    <dbReference type="NCBI Taxonomy" id="105984"/>
    <lineage>
        <taxon>Eukaryota</taxon>
        <taxon>Fungi</taxon>
        <taxon>Dikarya</taxon>
        <taxon>Basidiomycota</taxon>
        <taxon>Agaricomycotina</taxon>
        <taxon>Tremellomycetes</taxon>
        <taxon>Trichosporonales</taxon>
        <taxon>Trichosporonaceae</taxon>
        <taxon>Apiotrichum</taxon>
    </lineage>
</organism>
<dbReference type="InterPro" id="IPR012334">
    <property type="entry name" value="Pectin_lyas_fold"/>
</dbReference>
<evidence type="ECO:0000256" key="2">
    <source>
        <dbReference type="SAM" id="MobiDB-lite"/>
    </source>
</evidence>
<name>A0A427Y093_9TREE</name>
<dbReference type="AlphaFoldDB" id="A0A427Y093"/>
<dbReference type="EMBL" id="RSCE01000003">
    <property type="protein sequence ID" value="RSH84507.1"/>
    <property type="molecule type" value="Genomic_DNA"/>
</dbReference>
<evidence type="ECO:0000259" key="4">
    <source>
        <dbReference type="Pfam" id="PF13229"/>
    </source>
</evidence>
<evidence type="ECO:0000313" key="5">
    <source>
        <dbReference type="EMBL" id="RSH84507.1"/>
    </source>
</evidence>
<dbReference type="InterPro" id="IPR039448">
    <property type="entry name" value="Beta_helix"/>
</dbReference>
<feature type="coiled-coil region" evidence="1">
    <location>
        <begin position="490"/>
        <end position="524"/>
    </location>
</feature>